<proteinExistence type="predicted"/>
<evidence type="ECO:0000259" key="1">
    <source>
        <dbReference type="Pfam" id="PF14214"/>
    </source>
</evidence>
<reference evidence="2 3" key="1">
    <citation type="journal article" date="2021" name="Elife">
        <title>Chloroplast acquisition without the gene transfer in kleptoplastic sea slugs, Plakobranchus ocellatus.</title>
        <authorList>
            <person name="Maeda T."/>
            <person name="Takahashi S."/>
            <person name="Yoshida T."/>
            <person name="Shimamura S."/>
            <person name="Takaki Y."/>
            <person name="Nagai Y."/>
            <person name="Toyoda A."/>
            <person name="Suzuki Y."/>
            <person name="Arimoto A."/>
            <person name="Ishii H."/>
            <person name="Satoh N."/>
            <person name="Nishiyama T."/>
            <person name="Hasebe M."/>
            <person name="Maruyama T."/>
            <person name="Minagawa J."/>
            <person name="Obokata J."/>
            <person name="Shigenobu S."/>
        </authorList>
    </citation>
    <scope>NUCLEOTIDE SEQUENCE [LARGE SCALE GENOMIC DNA]</scope>
</reference>
<dbReference type="InterPro" id="IPR025476">
    <property type="entry name" value="Helitron_helicase-like"/>
</dbReference>
<dbReference type="EMBL" id="BMAT01006238">
    <property type="protein sequence ID" value="GFS08743.1"/>
    <property type="molecule type" value="Genomic_DNA"/>
</dbReference>
<dbReference type="Proteomes" id="UP000762676">
    <property type="component" value="Unassembled WGS sequence"/>
</dbReference>
<dbReference type="AlphaFoldDB" id="A0AAV4IGP8"/>
<comment type="caution">
    <text evidence="2">The sequence shown here is derived from an EMBL/GenBank/DDBJ whole genome shotgun (WGS) entry which is preliminary data.</text>
</comment>
<evidence type="ECO:0000313" key="3">
    <source>
        <dbReference type="Proteomes" id="UP000762676"/>
    </source>
</evidence>
<gene>
    <name evidence="2" type="ORF">ElyMa_003021000</name>
</gene>
<sequence length="124" mass="14087">MVIVRHLGKPDIFITFTGNPKWPELISALNPQEQACDCPDLPCRIFKQKFDALIDNILKSKMLGSVKAHTAREEFQKRGLPHTHILLFMDTDSKPRTTENIDAIVNAEIPDQGTNPKLYEIIAY</sequence>
<accession>A0AAV4IGP8</accession>
<dbReference type="Pfam" id="PF14214">
    <property type="entry name" value="Helitron_like_N"/>
    <property type="match status" value="1"/>
</dbReference>
<protein>
    <recommendedName>
        <fullName evidence="1">Helitron helicase-like domain-containing protein</fullName>
    </recommendedName>
</protein>
<name>A0AAV4IGP8_9GAST</name>
<feature type="domain" description="Helitron helicase-like" evidence="1">
    <location>
        <begin position="1"/>
        <end position="87"/>
    </location>
</feature>
<evidence type="ECO:0000313" key="2">
    <source>
        <dbReference type="EMBL" id="GFS08743.1"/>
    </source>
</evidence>
<organism evidence="2 3">
    <name type="scientific">Elysia marginata</name>
    <dbReference type="NCBI Taxonomy" id="1093978"/>
    <lineage>
        <taxon>Eukaryota</taxon>
        <taxon>Metazoa</taxon>
        <taxon>Spiralia</taxon>
        <taxon>Lophotrochozoa</taxon>
        <taxon>Mollusca</taxon>
        <taxon>Gastropoda</taxon>
        <taxon>Heterobranchia</taxon>
        <taxon>Euthyneura</taxon>
        <taxon>Panpulmonata</taxon>
        <taxon>Sacoglossa</taxon>
        <taxon>Placobranchoidea</taxon>
        <taxon>Plakobranchidae</taxon>
        <taxon>Elysia</taxon>
    </lineage>
</organism>
<keyword evidence="3" id="KW-1185">Reference proteome</keyword>